<evidence type="ECO:0000256" key="1">
    <source>
        <dbReference type="SAM" id="Phobius"/>
    </source>
</evidence>
<organism evidence="2 3">
    <name type="scientific">Lachnellula cervina</name>
    <dbReference type="NCBI Taxonomy" id="1316786"/>
    <lineage>
        <taxon>Eukaryota</taxon>
        <taxon>Fungi</taxon>
        <taxon>Dikarya</taxon>
        <taxon>Ascomycota</taxon>
        <taxon>Pezizomycotina</taxon>
        <taxon>Leotiomycetes</taxon>
        <taxon>Helotiales</taxon>
        <taxon>Lachnaceae</taxon>
        <taxon>Lachnellula</taxon>
    </lineage>
</organism>
<dbReference type="AlphaFoldDB" id="A0A7D8Z920"/>
<keyword evidence="1" id="KW-1133">Transmembrane helix</keyword>
<dbReference type="InterPro" id="IPR036259">
    <property type="entry name" value="MFS_trans_sf"/>
</dbReference>
<name>A0A7D8Z920_9HELO</name>
<keyword evidence="1" id="KW-0812">Transmembrane</keyword>
<proteinExistence type="predicted"/>
<feature type="transmembrane region" description="Helical" evidence="1">
    <location>
        <begin position="82"/>
        <end position="104"/>
    </location>
</feature>
<keyword evidence="3" id="KW-1185">Reference proteome</keyword>
<feature type="transmembrane region" description="Helical" evidence="1">
    <location>
        <begin position="124"/>
        <end position="145"/>
    </location>
</feature>
<gene>
    <name evidence="2" type="ORF">LCER1_G003552</name>
</gene>
<evidence type="ECO:0008006" key="4">
    <source>
        <dbReference type="Google" id="ProtNLM"/>
    </source>
</evidence>
<evidence type="ECO:0000313" key="2">
    <source>
        <dbReference type="EMBL" id="TVY56205.1"/>
    </source>
</evidence>
<feature type="transmembrane region" description="Helical" evidence="1">
    <location>
        <begin position="20"/>
        <end position="44"/>
    </location>
</feature>
<evidence type="ECO:0000313" key="3">
    <source>
        <dbReference type="Proteomes" id="UP000481288"/>
    </source>
</evidence>
<protein>
    <recommendedName>
        <fullName evidence="4">Major facilitator superfamily (MFS) profile domain-containing protein</fullName>
    </recommendedName>
</protein>
<keyword evidence="1" id="KW-0472">Membrane</keyword>
<dbReference type="EMBL" id="QGMG01000178">
    <property type="protein sequence ID" value="TVY56205.1"/>
    <property type="molecule type" value="Genomic_DNA"/>
</dbReference>
<feature type="transmembrane region" description="Helical" evidence="1">
    <location>
        <begin position="50"/>
        <end position="70"/>
    </location>
</feature>
<dbReference type="Proteomes" id="UP000481288">
    <property type="component" value="Unassembled WGS sequence"/>
</dbReference>
<reference evidence="2 3" key="1">
    <citation type="submission" date="2018-05" db="EMBL/GenBank/DDBJ databases">
        <title>Whole genome sequencing for identification of molecular markers to develop diagnostic detection tools for the regulated plant pathogen Lachnellula willkommii.</title>
        <authorList>
            <person name="Giroux E."/>
            <person name="Bilodeau G."/>
        </authorList>
    </citation>
    <scope>NUCLEOTIDE SEQUENCE [LARGE SCALE GENOMIC DNA]</scope>
    <source>
        <strain evidence="2 3">CBS 625.97</strain>
    </source>
</reference>
<sequence>MVGAQVLGQFSSGYLSDKHVSVNVLAINSAVISTFTIFVLWGIAKSLGMLLAFAIVYGFFGYGFSTMRVAMARQVTDDPIAIVAIFAILVFLQGIGNILAGPILTALLSQKTRLGAYGILKYQFLVVFTGTCIAISALTIVSWYLRPRKTKLLIETKMSIVGADTLRACIGNNTRNQADLAA</sequence>
<dbReference type="SUPFAM" id="SSF103473">
    <property type="entry name" value="MFS general substrate transporter"/>
    <property type="match status" value="1"/>
</dbReference>
<dbReference type="OrthoDB" id="2213137at2759"/>
<accession>A0A7D8Z920</accession>
<comment type="caution">
    <text evidence="2">The sequence shown here is derived from an EMBL/GenBank/DDBJ whole genome shotgun (WGS) entry which is preliminary data.</text>
</comment>
<dbReference type="Gene3D" id="1.20.1250.20">
    <property type="entry name" value="MFS general substrate transporter like domains"/>
    <property type="match status" value="1"/>
</dbReference>